<keyword evidence="1" id="KW-0472">Membrane</keyword>
<evidence type="ECO:0000256" key="1">
    <source>
        <dbReference type="SAM" id="Phobius"/>
    </source>
</evidence>
<keyword evidence="3" id="KW-1185">Reference proteome</keyword>
<feature type="transmembrane region" description="Helical" evidence="1">
    <location>
        <begin position="64"/>
        <end position="84"/>
    </location>
</feature>
<dbReference type="EMBL" id="JAVIJP010000032">
    <property type="protein sequence ID" value="KAL3630742.1"/>
    <property type="molecule type" value="Genomic_DNA"/>
</dbReference>
<keyword evidence="1" id="KW-1133">Transmembrane helix</keyword>
<comment type="caution">
    <text evidence="2">The sequence shown here is derived from an EMBL/GenBank/DDBJ whole genome shotgun (WGS) entry which is preliminary data.</text>
</comment>
<gene>
    <name evidence="2" type="ORF">CASFOL_023726</name>
</gene>
<evidence type="ECO:0000313" key="2">
    <source>
        <dbReference type="EMBL" id="KAL3630742.1"/>
    </source>
</evidence>
<organism evidence="2 3">
    <name type="scientific">Castilleja foliolosa</name>
    <dbReference type="NCBI Taxonomy" id="1961234"/>
    <lineage>
        <taxon>Eukaryota</taxon>
        <taxon>Viridiplantae</taxon>
        <taxon>Streptophyta</taxon>
        <taxon>Embryophyta</taxon>
        <taxon>Tracheophyta</taxon>
        <taxon>Spermatophyta</taxon>
        <taxon>Magnoliopsida</taxon>
        <taxon>eudicotyledons</taxon>
        <taxon>Gunneridae</taxon>
        <taxon>Pentapetalae</taxon>
        <taxon>asterids</taxon>
        <taxon>lamiids</taxon>
        <taxon>Lamiales</taxon>
        <taxon>Orobanchaceae</taxon>
        <taxon>Pedicularideae</taxon>
        <taxon>Castillejinae</taxon>
        <taxon>Castilleja</taxon>
    </lineage>
</organism>
<name>A0ABD3CMQ1_9LAMI</name>
<accession>A0ABD3CMQ1</accession>
<evidence type="ECO:0000313" key="3">
    <source>
        <dbReference type="Proteomes" id="UP001632038"/>
    </source>
</evidence>
<sequence>MVDHIEGVLQLPRGKFVIPNIHPMLAGAGATLESIGSSIGQISRAVFIGGGGGGGFWKGVAEDGGVTIAITAFAGLALAAAVFYTTR</sequence>
<reference evidence="3" key="1">
    <citation type="journal article" date="2024" name="IScience">
        <title>Strigolactones Initiate the Formation of Haustorium-like Structures in Castilleja.</title>
        <authorList>
            <person name="Buerger M."/>
            <person name="Peterson D."/>
            <person name="Chory J."/>
        </authorList>
    </citation>
    <scope>NUCLEOTIDE SEQUENCE [LARGE SCALE GENOMIC DNA]</scope>
</reference>
<keyword evidence="1" id="KW-0812">Transmembrane</keyword>
<proteinExistence type="predicted"/>
<protein>
    <submittedName>
        <fullName evidence="2">Uncharacterized protein</fullName>
    </submittedName>
</protein>
<dbReference type="AlphaFoldDB" id="A0ABD3CMQ1"/>
<dbReference type="Proteomes" id="UP001632038">
    <property type="component" value="Unassembled WGS sequence"/>
</dbReference>